<protein>
    <submittedName>
        <fullName evidence="4">Kinase-like domain-containing protein</fullName>
    </submittedName>
</protein>
<proteinExistence type="predicted"/>
<dbReference type="InterPro" id="IPR011009">
    <property type="entry name" value="Kinase-like_dom_sf"/>
</dbReference>
<reference evidence="4" key="2">
    <citation type="submission" date="2023-02" db="EMBL/GenBank/DDBJ databases">
        <authorList>
            <consortium name="DOE Joint Genome Institute"/>
            <person name="Mondo S.J."/>
            <person name="Chang Y."/>
            <person name="Wang Y."/>
            <person name="Ahrendt S."/>
            <person name="Andreopoulos W."/>
            <person name="Barry K."/>
            <person name="Beard J."/>
            <person name="Benny G.L."/>
            <person name="Blankenship S."/>
            <person name="Bonito G."/>
            <person name="Cuomo C."/>
            <person name="Desiro A."/>
            <person name="Gervers K.A."/>
            <person name="Hundley H."/>
            <person name="Kuo A."/>
            <person name="LaButti K."/>
            <person name="Lang B.F."/>
            <person name="Lipzen A."/>
            <person name="O'Donnell K."/>
            <person name="Pangilinan J."/>
            <person name="Reynolds N."/>
            <person name="Sandor L."/>
            <person name="Smith M.W."/>
            <person name="Tsang A."/>
            <person name="Grigoriev I.V."/>
            <person name="Stajich J.E."/>
            <person name="Spatafora J.W."/>
        </authorList>
    </citation>
    <scope>NUCLEOTIDE SEQUENCE</scope>
    <source>
        <strain evidence="4">RSA 2281</strain>
    </source>
</reference>
<dbReference type="Gene3D" id="1.10.510.10">
    <property type="entry name" value="Transferase(Phosphotransferase) domain 1"/>
    <property type="match status" value="1"/>
</dbReference>
<feature type="region of interest" description="Disordered" evidence="2">
    <location>
        <begin position="302"/>
        <end position="337"/>
    </location>
</feature>
<dbReference type="SUPFAM" id="SSF56112">
    <property type="entry name" value="Protein kinase-like (PK-like)"/>
    <property type="match status" value="1"/>
</dbReference>
<reference evidence="4" key="1">
    <citation type="journal article" date="2022" name="IScience">
        <title>Evolution of zygomycete secretomes and the origins of terrestrial fungal ecologies.</title>
        <authorList>
            <person name="Chang Y."/>
            <person name="Wang Y."/>
            <person name="Mondo S."/>
            <person name="Ahrendt S."/>
            <person name="Andreopoulos W."/>
            <person name="Barry K."/>
            <person name="Beard J."/>
            <person name="Benny G.L."/>
            <person name="Blankenship S."/>
            <person name="Bonito G."/>
            <person name="Cuomo C."/>
            <person name="Desiro A."/>
            <person name="Gervers K.A."/>
            <person name="Hundley H."/>
            <person name="Kuo A."/>
            <person name="LaButti K."/>
            <person name="Lang B.F."/>
            <person name="Lipzen A."/>
            <person name="O'Donnell K."/>
            <person name="Pangilinan J."/>
            <person name="Reynolds N."/>
            <person name="Sandor L."/>
            <person name="Smith M.E."/>
            <person name="Tsang A."/>
            <person name="Grigoriev I.V."/>
            <person name="Stajich J.E."/>
            <person name="Spatafora J.W."/>
        </authorList>
    </citation>
    <scope>NUCLEOTIDE SEQUENCE</scope>
    <source>
        <strain evidence="4">RSA 2281</strain>
    </source>
</reference>
<accession>A0AAD5PEN9</accession>
<evidence type="ECO:0000256" key="2">
    <source>
        <dbReference type="SAM" id="MobiDB-lite"/>
    </source>
</evidence>
<dbReference type="PANTHER" id="PTHR11909">
    <property type="entry name" value="CASEIN KINASE-RELATED"/>
    <property type="match status" value="1"/>
</dbReference>
<dbReference type="InterPro" id="IPR000719">
    <property type="entry name" value="Prot_kinase_dom"/>
</dbReference>
<gene>
    <name evidence="4" type="ORF">BDA99DRAFT_44120</name>
</gene>
<keyword evidence="4" id="KW-0418">Kinase</keyword>
<dbReference type="GO" id="GO:0004672">
    <property type="term" value="F:protein kinase activity"/>
    <property type="evidence" value="ECO:0007669"/>
    <property type="project" value="InterPro"/>
</dbReference>
<feature type="compositionally biased region" description="Basic residues" evidence="2">
    <location>
        <begin position="321"/>
        <end position="333"/>
    </location>
</feature>
<feature type="domain" description="Protein kinase" evidence="3">
    <location>
        <begin position="15"/>
        <end position="271"/>
    </location>
</feature>
<organism evidence="4 5">
    <name type="scientific">Phascolomyces articulosus</name>
    <dbReference type="NCBI Taxonomy" id="60185"/>
    <lineage>
        <taxon>Eukaryota</taxon>
        <taxon>Fungi</taxon>
        <taxon>Fungi incertae sedis</taxon>
        <taxon>Mucoromycota</taxon>
        <taxon>Mucoromycotina</taxon>
        <taxon>Mucoromycetes</taxon>
        <taxon>Mucorales</taxon>
        <taxon>Lichtheimiaceae</taxon>
        <taxon>Phascolomyces</taxon>
    </lineage>
</organism>
<dbReference type="Pfam" id="PF00069">
    <property type="entry name" value="Pkinase"/>
    <property type="match status" value="1"/>
</dbReference>
<feature type="binding site" evidence="1">
    <location>
        <position position="44"/>
    </location>
    <ligand>
        <name>ATP</name>
        <dbReference type="ChEBI" id="CHEBI:30616"/>
    </ligand>
</feature>
<sequence length="376" mass="44204">MNRQKLIGSIINDTYKLKKYLGKGGHGEVFVGENMKTQKNFAIKLEYLFNGKKECLQTEYTINRWLVNKTNVPVAYCFGFWGDYRYMVMDILGHDLFEMCDKKFSLKTLLQITEQMLTLIEAMHKADYIHRDIKPANFGIGLGNKENLLHIFDFGISNKVKLKGNCHIPFADGIEYVIGTQRYTSIFSHKGVEQSRRDDLESMCYTIFYLANGTLPWGKYYGNSEVLHIKEETTIKTMCSGLPSQFFEFFKHVDELKFSEKPNYPMLHELLRTMMKENGFVFDHQYDWQNKSKYQRIMKVRNEMSPPPPPILKNRTNLQEKRKRKTKSQKKREAKAAGKPIKQELVYVCKAERVRHGLTQKKFTRHQLKELNICRI</sequence>
<dbReference type="GO" id="GO:0005524">
    <property type="term" value="F:ATP binding"/>
    <property type="evidence" value="ECO:0007669"/>
    <property type="project" value="UniProtKB-UniRule"/>
</dbReference>
<evidence type="ECO:0000313" key="5">
    <source>
        <dbReference type="Proteomes" id="UP001209540"/>
    </source>
</evidence>
<keyword evidence="5" id="KW-1185">Reference proteome</keyword>
<dbReference type="PROSITE" id="PS50011">
    <property type="entry name" value="PROTEIN_KINASE_DOM"/>
    <property type="match status" value="1"/>
</dbReference>
<dbReference type="InterPro" id="IPR017441">
    <property type="entry name" value="Protein_kinase_ATP_BS"/>
</dbReference>
<keyword evidence="1" id="KW-0547">Nucleotide-binding</keyword>
<evidence type="ECO:0000256" key="1">
    <source>
        <dbReference type="PROSITE-ProRule" id="PRU10141"/>
    </source>
</evidence>
<dbReference type="PROSITE" id="PS00107">
    <property type="entry name" value="PROTEIN_KINASE_ATP"/>
    <property type="match status" value="1"/>
</dbReference>
<keyword evidence="4" id="KW-0808">Transferase</keyword>
<dbReference type="SMART" id="SM00220">
    <property type="entry name" value="S_TKc"/>
    <property type="match status" value="1"/>
</dbReference>
<comment type="caution">
    <text evidence="4">The sequence shown here is derived from an EMBL/GenBank/DDBJ whole genome shotgun (WGS) entry which is preliminary data.</text>
</comment>
<dbReference type="InterPro" id="IPR050235">
    <property type="entry name" value="CK1_Ser-Thr_kinase"/>
</dbReference>
<keyword evidence="1" id="KW-0067">ATP-binding</keyword>
<evidence type="ECO:0000259" key="3">
    <source>
        <dbReference type="PROSITE" id="PS50011"/>
    </source>
</evidence>
<dbReference type="AlphaFoldDB" id="A0AAD5PEN9"/>
<dbReference type="Proteomes" id="UP001209540">
    <property type="component" value="Unassembled WGS sequence"/>
</dbReference>
<evidence type="ECO:0000313" key="4">
    <source>
        <dbReference type="EMBL" id="KAI9265164.1"/>
    </source>
</evidence>
<dbReference type="EMBL" id="JAIXMP010000011">
    <property type="protein sequence ID" value="KAI9265164.1"/>
    <property type="molecule type" value="Genomic_DNA"/>
</dbReference>
<name>A0AAD5PEN9_9FUNG</name>